<dbReference type="PANTHER" id="PTHR22792">
    <property type="entry name" value="LUPUS LA PROTEIN-RELATED"/>
    <property type="match status" value="1"/>
</dbReference>
<feature type="compositionally biased region" description="Pro residues" evidence="3">
    <location>
        <begin position="1"/>
        <end position="19"/>
    </location>
</feature>
<dbReference type="PROSITE" id="PS50961">
    <property type="entry name" value="HTH_LA"/>
    <property type="match status" value="1"/>
</dbReference>
<feature type="compositionally biased region" description="Polar residues" evidence="3">
    <location>
        <begin position="654"/>
        <end position="663"/>
    </location>
</feature>
<feature type="compositionally biased region" description="Basic and acidic residues" evidence="3">
    <location>
        <begin position="735"/>
        <end position="744"/>
    </location>
</feature>
<feature type="compositionally biased region" description="Low complexity" evidence="3">
    <location>
        <begin position="21"/>
        <end position="58"/>
    </location>
</feature>
<evidence type="ECO:0000313" key="6">
    <source>
        <dbReference type="Proteomes" id="UP001605036"/>
    </source>
</evidence>
<feature type="compositionally biased region" description="Polar residues" evidence="3">
    <location>
        <begin position="609"/>
        <end position="646"/>
    </location>
</feature>
<feature type="region of interest" description="Disordered" evidence="3">
    <location>
        <begin position="919"/>
        <end position="1070"/>
    </location>
</feature>
<feature type="region of interest" description="Disordered" evidence="3">
    <location>
        <begin position="1"/>
        <end position="70"/>
    </location>
</feature>
<evidence type="ECO:0000259" key="4">
    <source>
        <dbReference type="PROSITE" id="PS50961"/>
    </source>
</evidence>
<dbReference type="InterPro" id="IPR006607">
    <property type="entry name" value="DM15"/>
</dbReference>
<feature type="compositionally biased region" description="Basic residues" evidence="3">
    <location>
        <begin position="921"/>
        <end position="935"/>
    </location>
</feature>
<protein>
    <recommendedName>
        <fullName evidence="4">HTH La-type RNA-binding domain-containing protein</fullName>
    </recommendedName>
</protein>
<feature type="compositionally biased region" description="Low complexity" evidence="3">
    <location>
        <begin position="1043"/>
        <end position="1070"/>
    </location>
</feature>
<reference evidence="5 6" key="1">
    <citation type="submission" date="2024-09" db="EMBL/GenBank/DDBJ databases">
        <title>Chromosome-scale assembly of Riccia fluitans.</title>
        <authorList>
            <person name="Paukszto L."/>
            <person name="Sawicki J."/>
            <person name="Karawczyk K."/>
            <person name="Piernik-Szablinska J."/>
            <person name="Szczecinska M."/>
            <person name="Mazdziarz M."/>
        </authorList>
    </citation>
    <scope>NUCLEOTIDE SEQUENCE [LARGE SCALE GENOMIC DNA]</scope>
    <source>
        <strain evidence="5">Rf_01</strain>
        <tissue evidence="5">Aerial parts of the thallus</tissue>
    </source>
</reference>
<proteinExistence type="predicted"/>
<dbReference type="SMART" id="SM00684">
    <property type="entry name" value="DM15"/>
    <property type="match status" value="3"/>
</dbReference>
<evidence type="ECO:0000256" key="1">
    <source>
        <dbReference type="ARBA" id="ARBA00022884"/>
    </source>
</evidence>
<feature type="compositionally biased region" description="Polar residues" evidence="3">
    <location>
        <begin position="716"/>
        <end position="727"/>
    </location>
</feature>
<comment type="caution">
    <text evidence="5">The sequence shown here is derived from an EMBL/GenBank/DDBJ whole genome shotgun (WGS) entry which is preliminary data.</text>
</comment>
<dbReference type="EMBL" id="JBHFFA010000002">
    <property type="protein sequence ID" value="KAL2642596.1"/>
    <property type="molecule type" value="Genomic_DNA"/>
</dbReference>
<feature type="compositionally biased region" description="Low complexity" evidence="3">
    <location>
        <begin position="145"/>
        <end position="182"/>
    </location>
</feature>
<feature type="compositionally biased region" description="Low complexity" evidence="3">
    <location>
        <begin position="91"/>
        <end position="105"/>
    </location>
</feature>
<name>A0ABD1Z489_9MARC</name>
<dbReference type="GO" id="GO:0003723">
    <property type="term" value="F:RNA binding"/>
    <property type="evidence" value="ECO:0007669"/>
    <property type="project" value="UniProtKB-UniRule"/>
</dbReference>
<evidence type="ECO:0000256" key="3">
    <source>
        <dbReference type="SAM" id="MobiDB-lite"/>
    </source>
</evidence>
<feature type="compositionally biased region" description="Polar residues" evidence="3">
    <location>
        <begin position="107"/>
        <end position="117"/>
    </location>
</feature>
<dbReference type="Gene3D" id="1.10.10.10">
    <property type="entry name" value="Winged helix-like DNA-binding domain superfamily/Winged helix DNA-binding domain"/>
    <property type="match status" value="1"/>
</dbReference>
<dbReference type="GO" id="GO:0005737">
    <property type="term" value="C:cytoplasm"/>
    <property type="evidence" value="ECO:0007669"/>
    <property type="project" value="UniProtKB-ARBA"/>
</dbReference>
<dbReference type="InterPro" id="IPR006630">
    <property type="entry name" value="La_HTH"/>
</dbReference>
<feature type="region of interest" description="Disordered" evidence="3">
    <location>
        <begin position="595"/>
        <end position="744"/>
    </location>
</feature>
<dbReference type="SUPFAM" id="SSF46785">
    <property type="entry name" value="Winged helix' DNA-binding domain"/>
    <property type="match status" value="1"/>
</dbReference>
<dbReference type="InterPro" id="IPR036388">
    <property type="entry name" value="WH-like_DNA-bd_sf"/>
</dbReference>
<feature type="compositionally biased region" description="Low complexity" evidence="3">
    <location>
        <begin position="322"/>
        <end position="344"/>
    </location>
</feature>
<dbReference type="FunFam" id="1.10.10.10:FF:000131">
    <property type="entry name" value="la-related protein 1B isoform X2"/>
    <property type="match status" value="1"/>
</dbReference>
<feature type="compositionally biased region" description="Polar residues" evidence="3">
    <location>
        <begin position="938"/>
        <end position="952"/>
    </location>
</feature>
<gene>
    <name evidence="5" type="ORF">R1flu_010183</name>
</gene>
<feature type="compositionally biased region" description="Acidic residues" evidence="3">
    <location>
        <begin position="855"/>
        <end position="866"/>
    </location>
</feature>
<feature type="region of interest" description="Disordered" evidence="3">
    <location>
        <begin position="760"/>
        <end position="810"/>
    </location>
</feature>
<keyword evidence="6" id="KW-1185">Reference proteome</keyword>
<feature type="compositionally biased region" description="Basic and acidic residues" evidence="3">
    <location>
        <begin position="882"/>
        <end position="899"/>
    </location>
</feature>
<dbReference type="Pfam" id="PF21071">
    <property type="entry name" value="LARP1_HEAT"/>
    <property type="match status" value="1"/>
</dbReference>
<dbReference type="Pfam" id="PF05383">
    <property type="entry name" value="La"/>
    <property type="match status" value="1"/>
</dbReference>
<feature type="domain" description="HTH La-type RNA-binding" evidence="4">
    <location>
        <begin position="491"/>
        <end position="581"/>
    </location>
</feature>
<dbReference type="CDD" id="cd07323">
    <property type="entry name" value="LAM"/>
    <property type="match status" value="1"/>
</dbReference>
<feature type="compositionally biased region" description="Polar residues" evidence="3">
    <location>
        <begin position="128"/>
        <end position="138"/>
    </location>
</feature>
<organism evidence="5 6">
    <name type="scientific">Riccia fluitans</name>
    <dbReference type="NCBI Taxonomy" id="41844"/>
    <lineage>
        <taxon>Eukaryota</taxon>
        <taxon>Viridiplantae</taxon>
        <taxon>Streptophyta</taxon>
        <taxon>Embryophyta</taxon>
        <taxon>Marchantiophyta</taxon>
        <taxon>Marchantiopsida</taxon>
        <taxon>Marchantiidae</taxon>
        <taxon>Marchantiales</taxon>
        <taxon>Ricciaceae</taxon>
        <taxon>Riccia</taxon>
    </lineage>
</organism>
<evidence type="ECO:0000256" key="2">
    <source>
        <dbReference type="PROSITE-ProRule" id="PRU00332"/>
    </source>
</evidence>
<dbReference type="Proteomes" id="UP001605036">
    <property type="component" value="Unassembled WGS sequence"/>
</dbReference>
<feature type="compositionally biased region" description="Polar residues" evidence="3">
    <location>
        <begin position="294"/>
        <end position="314"/>
    </location>
</feature>
<keyword evidence="1 2" id="KW-0694">RNA-binding</keyword>
<dbReference type="SMART" id="SM00715">
    <property type="entry name" value="LA"/>
    <property type="match status" value="1"/>
</dbReference>
<feature type="region of interest" description="Disordered" evidence="3">
    <location>
        <begin position="89"/>
        <end position="446"/>
    </location>
</feature>
<sequence length="1328" mass="140431">MASSEAPPPSGPAVTPLPAPSSANTEGASSSSSTTSSGSSTATKQAAGTVASGASGVATNGGLKGGITGSGARVVKGAWSQVVRGQAAPDNGLAGLANGSLGGLSPSIVTSASSIATPDSLPSKRPTKTPSHSAQQVPSFVEQMPVSSSASTSSAPQPSSSSSSTLSPAPSTSSSTSTVVAAKNKKDASQIEPASGEEQVESGGDALAASASSISDAPAKTSKPAWRKPASSLGKGPAVGPVMGAVSWPALAEARSSKAPADSPKSGAPATPSAPDGPSEQVRLAASPGWTRPSGGSTNGSGNHVQQHTGGRQKSVNKHRGTSASNGSGPPSAATVVVATENTAPSQSVQVPDVAAPEPSTKSGVDEATKVNSTNAGASESRRPFLPRSGPGFAGNSGRRNTMRDQNRGGHGGHGWHHNRPFGHSARESAASVQQRVGPRNFGRSNSYMANNHSGYMNAGVAQGMYYVPAGSATPGRAAYFSPPAGSVIAADNAMALRHLVVKQIEYYFSIENLCRDIFLRSKMDEQGFIPVAVIANFNRVKMLTGDTSLIVDAIRSHSTLVEVQDEKLRKRDDWANWILPAGHLPAATLPTQQLGKSEEGKPTLEHNAGSSTQQPALDTSSKTSISDEGNVALSSSGVISASNNDRLAPGSKDGSNPSSSMIDYQAGSSGGVSVDAQRSSSVEETAGDNHSVRDSPAKEAASLAGDAGEAKVSGSVPQSHTSSCQLPESAHPGRSSDHRPKDARLRNMKIAVSDIDNARDLLSPNSEESGVVADDEGDWLTPSSRNGTRRRGLSNKKPPTSRAGDLKTGGLSAAFAAKAGGTIHDEDTFQFDEELESERTAKDQPPAVASKSLEEDEEDDSDVNDNDVHRLIIVTQSRKSNKGDRRGPDGRDHGRKAISDELVSVINDGLYFYEQELRRSKPKRTSTSHVSRKRATSDGTASSGTETTPTPRSHVGSYGSSAGSGSEGPSMVRPPRGHFRSGSGGPFFPNQRLFPSAPRDVTQRGRQHHLSITAESPPSDSVGFFFGATPPDSQSSGANRLSSSFGSARLSSSPYGTSPGGSLLTGSSPPVGSIPKSFPHFQHPSHALLEDNGFKQQKYYKFYKRCLSDRKRVGIGHSEEMNTLFRFWSYFLRTNFNRSMYIEFRKLAEEDAATNYNYGMECLFRFYSYGLEQKFKQDMYDDFEQLTLETYKKGNLYGLEKYWAFHFYRKDKSRRVVKKHPELEKLLSEEFRTIEDFQRAKDKMNREKAVKDSITATRDQLEAGHSSSPIQSGLALSMALFVGQLMRATLWHKLATSFIYGMSNAFILKSAERCTSGEGDRPFWLFV</sequence>
<dbReference type="InterPro" id="IPR045180">
    <property type="entry name" value="La_dom_prot"/>
</dbReference>
<feature type="compositionally biased region" description="Low complexity" evidence="3">
    <location>
        <begin position="954"/>
        <end position="971"/>
    </location>
</feature>
<evidence type="ECO:0000313" key="5">
    <source>
        <dbReference type="EMBL" id="KAL2642596.1"/>
    </source>
</evidence>
<accession>A0ABD1Z489</accession>
<feature type="compositionally biased region" description="Low complexity" evidence="3">
    <location>
        <begin position="202"/>
        <end position="217"/>
    </location>
</feature>
<dbReference type="PANTHER" id="PTHR22792:SF132">
    <property type="entry name" value="LA-RELATED PROTEIN 1"/>
    <property type="match status" value="1"/>
</dbReference>
<feature type="region of interest" description="Disordered" evidence="3">
    <location>
        <begin position="836"/>
        <end position="899"/>
    </location>
</feature>
<feature type="compositionally biased region" description="Polar residues" evidence="3">
    <location>
        <begin position="1032"/>
        <end position="1042"/>
    </location>
</feature>
<dbReference type="InterPro" id="IPR036390">
    <property type="entry name" value="WH_DNA-bd_sf"/>
</dbReference>